<dbReference type="InterPro" id="IPR050834">
    <property type="entry name" value="Glycosyltransf_2"/>
</dbReference>
<keyword evidence="6" id="KW-1185">Reference proteome</keyword>
<evidence type="ECO:0000313" key="6">
    <source>
        <dbReference type="Proteomes" id="UP000317909"/>
    </source>
</evidence>
<dbReference type="OrthoDB" id="9772170at2"/>
<feature type="domain" description="Glycosyltransferase 2-like" evidence="4">
    <location>
        <begin position="16"/>
        <end position="140"/>
    </location>
</feature>
<dbReference type="Gene3D" id="3.90.550.10">
    <property type="entry name" value="Spore Coat Polysaccharide Biosynthesis Protein SpsA, Chain A"/>
    <property type="match status" value="1"/>
</dbReference>
<dbReference type="EC" id="2.4.1.305" evidence="5"/>
<reference evidence="5 6" key="1">
    <citation type="submission" date="2019-02" db="EMBL/GenBank/DDBJ databases">
        <title>Deep-cultivation of Planctomycetes and their phenomic and genomic characterization uncovers novel biology.</title>
        <authorList>
            <person name="Wiegand S."/>
            <person name="Jogler M."/>
            <person name="Boedeker C."/>
            <person name="Pinto D."/>
            <person name="Vollmers J."/>
            <person name="Rivas-Marin E."/>
            <person name="Kohn T."/>
            <person name="Peeters S.H."/>
            <person name="Heuer A."/>
            <person name="Rast P."/>
            <person name="Oberbeckmann S."/>
            <person name="Bunk B."/>
            <person name="Jeske O."/>
            <person name="Meyerdierks A."/>
            <person name="Storesund J.E."/>
            <person name="Kallscheuer N."/>
            <person name="Luecker S."/>
            <person name="Lage O.M."/>
            <person name="Pohl T."/>
            <person name="Merkel B.J."/>
            <person name="Hornburger P."/>
            <person name="Mueller R.-W."/>
            <person name="Bruemmer F."/>
            <person name="Labrenz M."/>
            <person name="Spormann A.M."/>
            <person name="Op den Camp H."/>
            <person name="Overmann J."/>
            <person name="Amann R."/>
            <person name="Jetten M.S.M."/>
            <person name="Mascher T."/>
            <person name="Medema M.H."/>
            <person name="Devos D.P."/>
            <person name="Kaster A.-K."/>
            <person name="Ovreas L."/>
            <person name="Rohde M."/>
            <person name="Galperin M.Y."/>
            <person name="Jogler C."/>
        </authorList>
    </citation>
    <scope>NUCLEOTIDE SEQUENCE [LARGE SCALE GENOMIC DNA]</scope>
    <source>
        <strain evidence="5 6">I41</strain>
    </source>
</reference>
<dbReference type="Pfam" id="PF00535">
    <property type="entry name" value="Glycos_transf_2"/>
    <property type="match status" value="1"/>
</dbReference>
<dbReference type="InterPro" id="IPR029044">
    <property type="entry name" value="Nucleotide-diphossugar_trans"/>
</dbReference>
<organism evidence="5 6">
    <name type="scientific">Lacipirellula limnantheis</name>
    <dbReference type="NCBI Taxonomy" id="2528024"/>
    <lineage>
        <taxon>Bacteria</taxon>
        <taxon>Pseudomonadati</taxon>
        <taxon>Planctomycetota</taxon>
        <taxon>Planctomycetia</taxon>
        <taxon>Pirellulales</taxon>
        <taxon>Lacipirellulaceae</taxon>
        <taxon>Lacipirellula</taxon>
    </lineage>
</organism>
<evidence type="ECO:0000256" key="3">
    <source>
        <dbReference type="ARBA" id="ARBA00022679"/>
    </source>
</evidence>
<gene>
    <name evidence="5" type="primary">wfgD</name>
    <name evidence="5" type="ORF">I41_35980</name>
</gene>
<comment type="similarity">
    <text evidence="1">Belongs to the glycosyltransferase 2 family.</text>
</comment>
<dbReference type="CDD" id="cd00761">
    <property type="entry name" value="Glyco_tranf_GTA_type"/>
    <property type="match status" value="1"/>
</dbReference>
<dbReference type="Proteomes" id="UP000317909">
    <property type="component" value="Chromosome"/>
</dbReference>
<dbReference type="KEGG" id="llh:I41_35980"/>
<evidence type="ECO:0000256" key="2">
    <source>
        <dbReference type="ARBA" id="ARBA00022676"/>
    </source>
</evidence>
<keyword evidence="2 5" id="KW-0328">Glycosyltransferase</keyword>
<evidence type="ECO:0000259" key="4">
    <source>
        <dbReference type="Pfam" id="PF00535"/>
    </source>
</evidence>
<dbReference type="InterPro" id="IPR001173">
    <property type="entry name" value="Glyco_trans_2-like"/>
</dbReference>
<dbReference type="PANTHER" id="PTHR43685">
    <property type="entry name" value="GLYCOSYLTRANSFERASE"/>
    <property type="match status" value="1"/>
</dbReference>
<evidence type="ECO:0000256" key="1">
    <source>
        <dbReference type="ARBA" id="ARBA00006739"/>
    </source>
</evidence>
<keyword evidence="3 5" id="KW-0808">Transferase</keyword>
<sequence length="351" mass="39056">MDKIIFANSAVAGRVSIIIPTRRAERFIGDTLATIGMQTYPNWEVIVVEDGSQGATEQIVSSFAKRHPTNRVEYSRNDRSYGASFTRNLAFAKAAGEFVALLDSDDRWTPDHLQVSVDALESTGKDLVYSTVMFIADQTDMPLGTWGPCEGDLKDFPQSIFGRNFITPSSTVMRRQVLADVGPWNTKLIYCEDYEYWLRCIEAEKQFHWIGGCHCFYRKNHAGATTQKLCGTLEEVADVSVRFLNLPGMREKTSRRSASKAYAHAAEFHRRSNPAIDPSADFAHAATLLMKAWRLRPSHVDYPFMAAKVRIASWLRRTPRALVAPPSVLSAALDPTPVMTANASTSAKIAA</sequence>
<accession>A0A517U1B8</accession>
<evidence type="ECO:0000313" key="5">
    <source>
        <dbReference type="EMBL" id="QDT74403.1"/>
    </source>
</evidence>
<dbReference type="SUPFAM" id="SSF53448">
    <property type="entry name" value="Nucleotide-diphospho-sugar transferases"/>
    <property type="match status" value="1"/>
</dbReference>
<dbReference type="EMBL" id="CP036339">
    <property type="protein sequence ID" value="QDT74403.1"/>
    <property type="molecule type" value="Genomic_DNA"/>
</dbReference>
<dbReference type="PANTHER" id="PTHR43685:SF5">
    <property type="entry name" value="GLYCOSYLTRANSFERASE EPSE-RELATED"/>
    <property type="match status" value="1"/>
</dbReference>
<dbReference type="RefSeq" id="WP_145434156.1">
    <property type="nucleotide sequence ID" value="NZ_CP036339.1"/>
</dbReference>
<dbReference type="AlphaFoldDB" id="A0A517U1B8"/>
<name>A0A517U1B8_9BACT</name>
<protein>
    <submittedName>
        <fullName evidence="5">UDP-Glc:alpha-D-GlcNAc-diphosphoundecaprenol beta-1,3-glucosyltransferase WfgD</fullName>
        <ecNumber evidence="5">2.4.1.305</ecNumber>
    </submittedName>
</protein>
<proteinExistence type="inferred from homology"/>
<dbReference type="GO" id="GO:0016757">
    <property type="term" value="F:glycosyltransferase activity"/>
    <property type="evidence" value="ECO:0007669"/>
    <property type="project" value="UniProtKB-KW"/>
</dbReference>